<dbReference type="GO" id="GO:0008237">
    <property type="term" value="F:metallopeptidase activity"/>
    <property type="evidence" value="ECO:0007669"/>
    <property type="project" value="UniProtKB-KW"/>
</dbReference>
<evidence type="ECO:0000256" key="6">
    <source>
        <dbReference type="ARBA" id="ARBA00022729"/>
    </source>
</evidence>
<dbReference type="SUPFAM" id="SSF55486">
    <property type="entry name" value="Metalloproteases ('zincins'), catalytic domain"/>
    <property type="match status" value="1"/>
</dbReference>
<evidence type="ECO:0000256" key="2">
    <source>
        <dbReference type="ARBA" id="ARBA00004613"/>
    </source>
</evidence>
<dbReference type="GO" id="GO:0006508">
    <property type="term" value="P:proteolysis"/>
    <property type="evidence" value="ECO:0007669"/>
    <property type="project" value="UniProtKB-KW"/>
</dbReference>
<proteinExistence type="predicted"/>
<keyword evidence="5" id="KW-0479">Metal-binding</keyword>
<evidence type="ECO:0000256" key="3">
    <source>
        <dbReference type="ARBA" id="ARBA00022525"/>
    </source>
</evidence>
<evidence type="ECO:0000256" key="8">
    <source>
        <dbReference type="ARBA" id="ARBA00022833"/>
    </source>
</evidence>
<organism evidence="14 15">
    <name type="scientific">[Bacillus] enclensis</name>
    <dbReference type="NCBI Taxonomy" id="1402860"/>
    <lineage>
        <taxon>Bacteria</taxon>
        <taxon>Bacillati</taxon>
        <taxon>Bacillota</taxon>
        <taxon>Bacilli</taxon>
        <taxon>Bacillales</taxon>
        <taxon>Bacillaceae</taxon>
        <taxon>Rossellomorea</taxon>
    </lineage>
</organism>
<keyword evidence="6 11" id="KW-0732">Signal</keyword>
<keyword evidence="3" id="KW-0964">Secreted</keyword>
<evidence type="ECO:0000256" key="1">
    <source>
        <dbReference type="ARBA" id="ARBA00001947"/>
    </source>
</evidence>
<evidence type="ECO:0000256" key="7">
    <source>
        <dbReference type="ARBA" id="ARBA00022801"/>
    </source>
</evidence>
<dbReference type="PANTHER" id="PTHR13062:SF12">
    <property type="entry name" value="ALPHA-2-MACROGLOBULIN DOMAIN-CONTAINING PROTEIN"/>
    <property type="match status" value="1"/>
</dbReference>
<evidence type="ECO:0000313" key="14">
    <source>
        <dbReference type="EMBL" id="SCB94075.1"/>
    </source>
</evidence>
<dbReference type="InterPro" id="IPR012300">
    <property type="entry name" value="Pept_M6_InhA"/>
</dbReference>
<feature type="compositionally biased region" description="Basic and acidic residues" evidence="10">
    <location>
        <begin position="134"/>
        <end position="145"/>
    </location>
</feature>
<dbReference type="NCBIfam" id="TIGR03296">
    <property type="entry name" value="M6dom_TIGR03296"/>
    <property type="match status" value="1"/>
</dbReference>
<feature type="chain" id="PRO_5014527782" evidence="11">
    <location>
        <begin position="27"/>
        <end position="799"/>
    </location>
</feature>
<evidence type="ECO:0000256" key="9">
    <source>
        <dbReference type="ARBA" id="ARBA00023049"/>
    </source>
</evidence>
<evidence type="ECO:0000259" key="12">
    <source>
        <dbReference type="Pfam" id="PF05547"/>
    </source>
</evidence>
<feature type="region of interest" description="Disordered" evidence="10">
    <location>
        <begin position="94"/>
        <end position="145"/>
    </location>
</feature>
<dbReference type="InterPro" id="IPR048665">
    <property type="entry name" value="InhA-like_VEG"/>
</dbReference>
<accession>A0A0V8HNI8</accession>
<sequence>MKTRKVLSMALTAALGIGAFAVPASAGTVVPENVLAKPTVKVDHSKGGAFDAGIANDERLIEMLKKEGKIAKDATPAQAQKVLKSYLASKADSAGKSKDKLPKGLKGKVKQDGNKSTDSLTKGKGNKLGQAKKNQPDGVEKENYDGDVREDKVLVLAIDFPDYEKSSIKEDETDMFYEDYTHEHFQNMIFGEDGYEGPNGENLVSMKQYYEEQSGGSYTVDGTVAGWYTADHPAEYYGGNYPDDDGSDARPRELVYEALSKAGEDPNVDLSEYDVWDRDDYDGDGVYNEPDGIIDHLMVIHAGVGEEAGGGSLGPDAIWSHRWNLGKLVAVPGGKSNSDRFGGLLGAYDYTIEPEDGAAGVFAHEYGHDLGLPDEYDTQYSGAGEAVAYWSLMASGSWAGDIPGTEPPGMSAYAKEMLQANHGGKWLSGDTLHADDISENGKEVLLDEGVTKGTNNDAVRVNLPDKVKEINKPAAGEAEFFGGTGDEIDHKMVTSVDLTNKENATLDYDVWYDIEEGWDFGMVQVSTDDGETWNSLSTPNTTDDIVADGYPAIKDNVPGYTGSSAGWLHESIDLSEYAGQEIKLQFRYMTDWGSNLTGMFVDNVKVTADGGEVLSDGAEGDSSSFTFDGFEVSAGKTTSPHYYLLEWRSHNGVDEGLSHIRRGDSLMSYDPGLLVWYVDESYDNNWTGVHPGDGYLGVVDADQKANYWSDGSVGSTRYQLHDAAFSLNKTEKMFLDYTDLLGVTMKDNFTKRTPLFDDSADYSNKGLVDAGRNVPEYGLKFRVTGESADGTVGKVLIYK</sequence>
<dbReference type="OrthoDB" id="275270at2"/>
<comment type="subcellular location">
    <subcellularLocation>
        <location evidence="2">Secreted</location>
    </subcellularLocation>
</comment>
<feature type="domain" description="Peptidase M6-like" evidence="12">
    <location>
        <begin position="142"/>
        <end position="427"/>
    </location>
</feature>
<protein>
    <submittedName>
        <fullName evidence="14">Immune inhibitor A</fullName>
    </submittedName>
</protein>
<gene>
    <name evidence="14" type="ORF">GA0061094_1549</name>
</gene>
<dbReference type="GO" id="GO:0046872">
    <property type="term" value="F:metal ion binding"/>
    <property type="evidence" value="ECO:0007669"/>
    <property type="project" value="UniProtKB-KW"/>
</dbReference>
<keyword evidence="4" id="KW-0645">Protease</keyword>
<evidence type="ECO:0000256" key="5">
    <source>
        <dbReference type="ARBA" id="ARBA00022723"/>
    </source>
</evidence>
<dbReference type="EMBL" id="FMAU01000001">
    <property type="protein sequence ID" value="SCB94075.1"/>
    <property type="molecule type" value="Genomic_DNA"/>
</dbReference>
<evidence type="ECO:0000256" key="11">
    <source>
        <dbReference type="SAM" id="SignalP"/>
    </source>
</evidence>
<keyword evidence="15" id="KW-1185">Reference proteome</keyword>
<feature type="domain" description="Immune inhibitor A-like metallopeptidase VEG" evidence="13">
    <location>
        <begin position="640"/>
        <end position="795"/>
    </location>
</feature>
<dbReference type="Pfam" id="PF20773">
    <property type="entry name" value="InhA-like_MAM"/>
    <property type="match status" value="1"/>
</dbReference>
<comment type="cofactor">
    <cofactor evidence="1">
        <name>Zn(2+)</name>
        <dbReference type="ChEBI" id="CHEBI:29105"/>
    </cofactor>
</comment>
<evidence type="ECO:0000256" key="4">
    <source>
        <dbReference type="ARBA" id="ARBA00022670"/>
    </source>
</evidence>
<evidence type="ECO:0000313" key="15">
    <source>
        <dbReference type="Proteomes" id="UP000181997"/>
    </source>
</evidence>
<evidence type="ECO:0000259" key="13">
    <source>
        <dbReference type="Pfam" id="PF20774"/>
    </source>
</evidence>
<evidence type="ECO:0000256" key="10">
    <source>
        <dbReference type="SAM" id="MobiDB-lite"/>
    </source>
</evidence>
<name>A0A0V8HNI8_9BACI</name>
<keyword evidence="9" id="KW-0482">Metalloprotease</keyword>
<dbReference type="Pfam" id="PF05547">
    <property type="entry name" value="Peptidase_M6"/>
    <property type="match status" value="1"/>
</dbReference>
<dbReference type="GO" id="GO:0005576">
    <property type="term" value="C:extracellular region"/>
    <property type="evidence" value="ECO:0007669"/>
    <property type="project" value="UniProtKB-SubCell"/>
</dbReference>
<dbReference type="Pfam" id="PF20774">
    <property type="entry name" value="InhA-like_VEG"/>
    <property type="match status" value="1"/>
</dbReference>
<dbReference type="AlphaFoldDB" id="A0A0V8HNI8"/>
<feature type="signal peptide" evidence="11">
    <location>
        <begin position="1"/>
        <end position="26"/>
    </location>
</feature>
<dbReference type="Proteomes" id="UP000181997">
    <property type="component" value="Unassembled WGS sequence"/>
</dbReference>
<dbReference type="RefSeq" id="WP_058298107.1">
    <property type="nucleotide sequence ID" value="NZ_FMAU01000001.1"/>
</dbReference>
<dbReference type="Gene3D" id="2.60.120.260">
    <property type="entry name" value="Galactose-binding domain-like"/>
    <property type="match status" value="1"/>
</dbReference>
<keyword evidence="7" id="KW-0378">Hydrolase</keyword>
<dbReference type="PIRSF" id="PIRSF007519">
    <property type="entry name" value="Protease_InhA"/>
    <property type="match status" value="1"/>
</dbReference>
<dbReference type="InterPro" id="IPR008757">
    <property type="entry name" value="Peptidase_M6-like_domain"/>
</dbReference>
<reference evidence="15" key="1">
    <citation type="submission" date="2016-08" db="EMBL/GenBank/DDBJ databases">
        <authorList>
            <person name="Varghese N."/>
            <person name="Submissions Spin"/>
        </authorList>
    </citation>
    <scope>NUCLEOTIDE SEQUENCE [LARGE SCALE GENOMIC DNA]</scope>
    <source>
        <strain evidence="15">SGD-1123</strain>
    </source>
</reference>
<dbReference type="PANTHER" id="PTHR13062">
    <property type="entry name" value="COLLAGENASE"/>
    <property type="match status" value="1"/>
</dbReference>
<keyword evidence="8" id="KW-0862">Zinc</keyword>